<reference evidence="2" key="1">
    <citation type="journal article" date="2021" name="PeerJ">
        <title>Extensive microbial diversity within the chicken gut microbiome revealed by metagenomics and culture.</title>
        <authorList>
            <person name="Gilroy R."/>
            <person name="Ravi A."/>
            <person name="Getino M."/>
            <person name="Pursley I."/>
            <person name="Horton D.L."/>
            <person name="Alikhan N.F."/>
            <person name="Baker D."/>
            <person name="Gharbi K."/>
            <person name="Hall N."/>
            <person name="Watson M."/>
            <person name="Adriaenssens E.M."/>
            <person name="Foster-Nyarko E."/>
            <person name="Jarju S."/>
            <person name="Secka A."/>
            <person name="Antonio M."/>
            <person name="Oren A."/>
            <person name="Chaudhuri R.R."/>
            <person name="La Ragione R."/>
            <person name="Hildebrand F."/>
            <person name="Pallen M.J."/>
        </authorList>
    </citation>
    <scope>NUCLEOTIDE SEQUENCE</scope>
    <source>
        <strain evidence="2">ChiHjej12B11-24981</strain>
    </source>
</reference>
<keyword evidence="1" id="KW-0732">Signal</keyword>
<feature type="signal peptide" evidence="1">
    <location>
        <begin position="1"/>
        <end position="19"/>
    </location>
</feature>
<dbReference type="PROSITE" id="PS51257">
    <property type="entry name" value="PROKAR_LIPOPROTEIN"/>
    <property type="match status" value="1"/>
</dbReference>
<name>A0A9D2A760_9BACE</name>
<accession>A0A9D2A760</accession>
<evidence type="ECO:0000313" key="2">
    <source>
        <dbReference type="EMBL" id="HIZ02479.1"/>
    </source>
</evidence>
<organism evidence="2 3">
    <name type="scientific">Candidatus Bacteroides merdipullorum</name>
    <dbReference type="NCBI Taxonomy" id="2838474"/>
    <lineage>
        <taxon>Bacteria</taxon>
        <taxon>Pseudomonadati</taxon>
        <taxon>Bacteroidota</taxon>
        <taxon>Bacteroidia</taxon>
        <taxon>Bacteroidales</taxon>
        <taxon>Bacteroidaceae</taxon>
        <taxon>Bacteroides</taxon>
    </lineage>
</organism>
<sequence>MKHLHIYLTTLFLLLLATACTDEEYAPASGTQPGEGYRITVSIPAPMEAATRNIGDALTEDYVKSKDLFVLVFDENGFFTAFEQATVESYDADTRQGTYTVDLPPSDGKCVLHFVLGLSEDDFATYTPDDSEASIFSRLTVGENKDAYWQRVEVDHVIKTLGEDGETVTAISAPPLTEAGYIVKLVRNFAQVSVINRTNDGHFTLQGFTVLSEISKGTVAPYWGKDEDHLFADFDITGEPSGDAYASFTAHNSGYAGCNPPRDDGELLEDVPGEDGFTSPDASEYVYERNQDNAQNPAYVLLKAQYDNEPCYYKLDVVRFDEGSYITSYLNLYRNFHYTIRINKVSGKGYDTPQDAMDAAASNNISASVDISDVNKIEFGEGNSLEVSELDIMITEQGPFTLDYDYKENGTSLNGKEYVQVTPVGGEDGGGYNHAAVQEIDWDNGKITIIPADPLPALMETQEFIVAGRNGLARRVRVNVRQQFVFSTVDCDNVEKSIGAEMTLVVRLPENMPTSVFPLTLDIEPEKKSLYPDVSKNRIPVTSQGNYTFSYQATVTYNDYRQNRTFFFHFKSNMADSATRIVVTNPYFRNDDENEAIPEDEKSNVTSFTNQDKVYDFMDLALTGDNLRYNSGQDRYEFSVYHTAGEKVTLQFRLHDDSFVLPEGDEHIVEIFADYFDFSTATTETGTFTVREDGQCILYKPNDVTEMQYITFTVTRNLASETIQLSSLDHDTRTLAYYTPPLSVTLNYLYNGRTNRVNRNTSISIYQDLDGDEEADSDELVTDEKRTDNNGIIELESFAGLEETDVLIFQCSIRVQTGSIFGIPTYDYLTFSQSISVSDLVGMDNPTLTLERTW</sequence>
<evidence type="ECO:0008006" key="4">
    <source>
        <dbReference type="Google" id="ProtNLM"/>
    </source>
</evidence>
<proteinExistence type="predicted"/>
<reference evidence="2" key="2">
    <citation type="submission" date="2021-04" db="EMBL/GenBank/DDBJ databases">
        <authorList>
            <person name="Gilroy R."/>
        </authorList>
    </citation>
    <scope>NUCLEOTIDE SEQUENCE</scope>
    <source>
        <strain evidence="2">ChiHjej12B11-24981</strain>
    </source>
</reference>
<dbReference type="Gene3D" id="2.60.40.3690">
    <property type="match status" value="1"/>
</dbReference>
<dbReference type="EMBL" id="DXCK01000125">
    <property type="protein sequence ID" value="HIZ02479.1"/>
    <property type="molecule type" value="Genomic_DNA"/>
</dbReference>
<feature type="chain" id="PRO_5038340268" description="DUF4906 domain-containing protein" evidence="1">
    <location>
        <begin position="20"/>
        <end position="854"/>
    </location>
</feature>
<protein>
    <recommendedName>
        <fullName evidence="4">DUF4906 domain-containing protein</fullName>
    </recommendedName>
</protein>
<dbReference type="AlphaFoldDB" id="A0A9D2A760"/>
<evidence type="ECO:0000313" key="3">
    <source>
        <dbReference type="Proteomes" id="UP000824023"/>
    </source>
</evidence>
<evidence type="ECO:0000256" key="1">
    <source>
        <dbReference type="SAM" id="SignalP"/>
    </source>
</evidence>
<comment type="caution">
    <text evidence="2">The sequence shown here is derived from an EMBL/GenBank/DDBJ whole genome shotgun (WGS) entry which is preliminary data.</text>
</comment>
<gene>
    <name evidence="2" type="ORF">H9819_09580</name>
</gene>
<dbReference type="Proteomes" id="UP000824023">
    <property type="component" value="Unassembled WGS sequence"/>
</dbReference>